<protein>
    <submittedName>
        <fullName evidence="3">Serine--tRNA ligase, mitochondrial-like</fullName>
    </submittedName>
</protein>
<dbReference type="InterPro" id="IPR002317">
    <property type="entry name" value="Ser-tRNA-ligase_type_1"/>
</dbReference>
<reference evidence="3" key="1">
    <citation type="submission" date="2025-08" db="UniProtKB">
        <authorList>
            <consortium name="RefSeq"/>
        </authorList>
    </citation>
    <scope>IDENTIFICATION</scope>
</reference>
<keyword evidence="2" id="KW-1185">Reference proteome</keyword>
<organism evidence="2 3">
    <name type="scientific">Octopus sinensis</name>
    <name type="common">East Asian common octopus</name>
    <dbReference type="NCBI Taxonomy" id="2607531"/>
    <lineage>
        <taxon>Eukaryota</taxon>
        <taxon>Metazoa</taxon>
        <taxon>Spiralia</taxon>
        <taxon>Lophotrochozoa</taxon>
        <taxon>Mollusca</taxon>
        <taxon>Cephalopoda</taxon>
        <taxon>Coleoidea</taxon>
        <taxon>Octopodiformes</taxon>
        <taxon>Octopoda</taxon>
        <taxon>Incirrata</taxon>
        <taxon>Octopodidae</taxon>
        <taxon>Octopus</taxon>
    </lineage>
</organism>
<evidence type="ECO:0000313" key="3">
    <source>
        <dbReference type="RefSeq" id="XP_036354483.1"/>
    </source>
</evidence>
<evidence type="ECO:0000256" key="1">
    <source>
        <dbReference type="SAM" id="Coils"/>
    </source>
</evidence>
<accession>A0A7E6EGL1</accession>
<evidence type="ECO:0000313" key="2">
    <source>
        <dbReference type="Proteomes" id="UP000515154"/>
    </source>
</evidence>
<keyword evidence="1" id="KW-0175">Coiled coil</keyword>
<sequence length="393" mass="44777">MIEHKHGIKVSGEEYASASNRYVEMACRDEDDPMNAKEDAIVELDVKSAAIRNSYYFSEVNVEGRSNICIEYVSNYLSRKLTPIFAREPKNRYIADFVGLRRLLNNILIYPIIILALFQLSNNDYEAIASYKIAEIIAKTSSSHTIAENVIIPSVEVIISDVMHQDASKIIKSLLLPLSNDSICRRIDEMGDNGLSLENIKELSKRLKAELENFESALVEYDRIRKAALYEIANELDPRVVISNNEDNNPIIRTNGDINVDKPLSHVDLLEMIGGVDYERGSAVGGSRCYYLKGPGVYLESALVQYALFFLHDREYEVLKPPYMMKKEIMSEVAQLSQFDEELYKVFHFSIFGCIISRKCRKWGQSGPIRRVLSHCHIRTANCCLPPERETSR</sequence>
<dbReference type="Gene3D" id="3.30.930.10">
    <property type="entry name" value="Bira Bifunctional Protein, Domain 2"/>
    <property type="match status" value="1"/>
</dbReference>
<dbReference type="AlphaFoldDB" id="A0A7E6EGL1"/>
<dbReference type="GO" id="GO:0004828">
    <property type="term" value="F:serine-tRNA ligase activity"/>
    <property type="evidence" value="ECO:0007669"/>
    <property type="project" value="InterPro"/>
</dbReference>
<dbReference type="RefSeq" id="XP_036354483.1">
    <property type="nucleotide sequence ID" value="XM_036498590.1"/>
</dbReference>
<dbReference type="GO" id="GO:0006434">
    <property type="term" value="P:seryl-tRNA aminoacylation"/>
    <property type="evidence" value="ECO:0007669"/>
    <property type="project" value="InterPro"/>
</dbReference>
<dbReference type="SUPFAM" id="SSF55681">
    <property type="entry name" value="Class II aaRS and biotin synthetases"/>
    <property type="match status" value="1"/>
</dbReference>
<feature type="coiled-coil region" evidence="1">
    <location>
        <begin position="197"/>
        <end position="224"/>
    </location>
</feature>
<name>A0A7E6EGL1_9MOLL</name>
<dbReference type="KEGG" id="osn:115227310"/>
<gene>
    <name evidence="3" type="primary">LOC115227310</name>
</gene>
<dbReference type="Proteomes" id="UP000515154">
    <property type="component" value="Unplaced"/>
</dbReference>
<dbReference type="InterPro" id="IPR045864">
    <property type="entry name" value="aa-tRNA-synth_II/BPL/LPL"/>
</dbReference>
<dbReference type="PANTHER" id="PTHR11778">
    <property type="entry name" value="SERYL-TRNA SYNTHETASE"/>
    <property type="match status" value="1"/>
</dbReference>
<dbReference type="GO" id="GO:0005524">
    <property type="term" value="F:ATP binding"/>
    <property type="evidence" value="ECO:0007669"/>
    <property type="project" value="InterPro"/>
</dbReference>
<proteinExistence type="predicted"/>